<name>A0ABW2FZW7_9ACTN</name>
<accession>A0ABW2FZW7</accession>
<dbReference type="EMBL" id="JBHTAJ010000053">
    <property type="protein sequence ID" value="MFC7182794.1"/>
    <property type="molecule type" value="Genomic_DNA"/>
</dbReference>
<sequence length="105" mass="10648">MRTAANGQNINLQQLTIPDTKPGQAASYLAGLAAQHCTLIITVGSPGSAIPALLKADPRLHFTAIDSPLTAPSANLTLLTHADLTGPLTSQIRGLAPSEAATGSP</sequence>
<dbReference type="Proteomes" id="UP001596435">
    <property type="component" value="Unassembled WGS sequence"/>
</dbReference>
<protein>
    <submittedName>
        <fullName evidence="1">Uncharacterized protein</fullName>
    </submittedName>
</protein>
<dbReference type="RefSeq" id="WP_345703686.1">
    <property type="nucleotide sequence ID" value="NZ_BAABKV010000001.1"/>
</dbReference>
<keyword evidence="2" id="KW-1185">Reference proteome</keyword>
<evidence type="ECO:0000313" key="1">
    <source>
        <dbReference type="EMBL" id="MFC7182794.1"/>
    </source>
</evidence>
<evidence type="ECO:0000313" key="2">
    <source>
        <dbReference type="Proteomes" id="UP001596435"/>
    </source>
</evidence>
<organism evidence="1 2">
    <name type="scientific">Kitasatospora paranensis</name>
    <dbReference type="NCBI Taxonomy" id="258053"/>
    <lineage>
        <taxon>Bacteria</taxon>
        <taxon>Bacillati</taxon>
        <taxon>Actinomycetota</taxon>
        <taxon>Actinomycetes</taxon>
        <taxon>Kitasatosporales</taxon>
        <taxon>Streptomycetaceae</taxon>
        <taxon>Kitasatospora</taxon>
    </lineage>
</organism>
<reference evidence="2" key="1">
    <citation type="journal article" date="2019" name="Int. J. Syst. Evol. Microbiol.">
        <title>The Global Catalogue of Microorganisms (GCM) 10K type strain sequencing project: providing services to taxonomists for standard genome sequencing and annotation.</title>
        <authorList>
            <consortium name="The Broad Institute Genomics Platform"/>
            <consortium name="The Broad Institute Genome Sequencing Center for Infectious Disease"/>
            <person name="Wu L."/>
            <person name="Ma J."/>
        </authorList>
    </citation>
    <scope>NUCLEOTIDE SEQUENCE [LARGE SCALE GENOMIC DNA]</scope>
    <source>
        <strain evidence="2">CGMCC 1.12859</strain>
    </source>
</reference>
<gene>
    <name evidence="1" type="ORF">ACFQMG_24910</name>
</gene>
<proteinExistence type="predicted"/>
<comment type="caution">
    <text evidence="1">The sequence shown here is derived from an EMBL/GenBank/DDBJ whole genome shotgun (WGS) entry which is preliminary data.</text>
</comment>